<protein>
    <submittedName>
        <fullName evidence="1">Uncharacterized protein</fullName>
    </submittedName>
</protein>
<dbReference type="EMBL" id="BPLQ01005093">
    <property type="protein sequence ID" value="GIY12649.1"/>
    <property type="molecule type" value="Genomic_DNA"/>
</dbReference>
<evidence type="ECO:0000313" key="2">
    <source>
        <dbReference type="Proteomes" id="UP001054837"/>
    </source>
</evidence>
<sequence length="87" mass="9871">MFIPPSTILPGYDPHSSFYNPSCIQCSFLLLQSFLDMILIPPSTILPVYNVHSILLLQSFLDMILIPPSTILPVYNVHSSFYNPSWI</sequence>
<dbReference type="AlphaFoldDB" id="A0AAV4QTR2"/>
<name>A0AAV4QTR2_9ARAC</name>
<dbReference type="Proteomes" id="UP001054837">
    <property type="component" value="Unassembled WGS sequence"/>
</dbReference>
<proteinExistence type="predicted"/>
<organism evidence="1 2">
    <name type="scientific">Caerostris darwini</name>
    <dbReference type="NCBI Taxonomy" id="1538125"/>
    <lineage>
        <taxon>Eukaryota</taxon>
        <taxon>Metazoa</taxon>
        <taxon>Ecdysozoa</taxon>
        <taxon>Arthropoda</taxon>
        <taxon>Chelicerata</taxon>
        <taxon>Arachnida</taxon>
        <taxon>Araneae</taxon>
        <taxon>Araneomorphae</taxon>
        <taxon>Entelegynae</taxon>
        <taxon>Araneoidea</taxon>
        <taxon>Araneidae</taxon>
        <taxon>Caerostris</taxon>
    </lineage>
</organism>
<keyword evidence="2" id="KW-1185">Reference proteome</keyword>
<gene>
    <name evidence="1" type="ORF">CDAR_504741</name>
</gene>
<reference evidence="1 2" key="1">
    <citation type="submission" date="2021-06" db="EMBL/GenBank/DDBJ databases">
        <title>Caerostris darwini draft genome.</title>
        <authorList>
            <person name="Kono N."/>
            <person name="Arakawa K."/>
        </authorList>
    </citation>
    <scope>NUCLEOTIDE SEQUENCE [LARGE SCALE GENOMIC DNA]</scope>
</reference>
<evidence type="ECO:0000313" key="1">
    <source>
        <dbReference type="EMBL" id="GIY12649.1"/>
    </source>
</evidence>
<comment type="caution">
    <text evidence="1">The sequence shown here is derived from an EMBL/GenBank/DDBJ whole genome shotgun (WGS) entry which is preliminary data.</text>
</comment>
<accession>A0AAV4QTR2</accession>